<keyword evidence="2 3" id="KW-0378">Hydrolase</keyword>
<comment type="caution">
    <text evidence="3">Lacks conserved residue(s) required for the propagation of feature annotation.</text>
</comment>
<name>A0A0S7BAW0_9CHLR</name>
<comment type="cofactor">
    <cofactor evidence="1 3">
        <name>a divalent metal cation</name>
        <dbReference type="ChEBI" id="CHEBI:60240"/>
    </cofactor>
</comment>
<dbReference type="NCBIfam" id="TIGR00172">
    <property type="entry name" value="maf"/>
    <property type="match status" value="1"/>
</dbReference>
<comment type="function">
    <text evidence="3">Nucleoside triphosphate pyrophosphatase that hydrolyzes dTTP and UTP. May have a dual role in cell division arrest and in preventing the incorporation of modified nucleotides into cellular nucleic acids.</text>
</comment>
<dbReference type="RefSeq" id="WP_075071743.1">
    <property type="nucleotide sequence ID" value="NZ_DF967972.1"/>
</dbReference>
<organism evidence="4">
    <name type="scientific">Longilinea arvoryzae</name>
    <dbReference type="NCBI Taxonomy" id="360412"/>
    <lineage>
        <taxon>Bacteria</taxon>
        <taxon>Bacillati</taxon>
        <taxon>Chloroflexota</taxon>
        <taxon>Anaerolineae</taxon>
        <taxon>Anaerolineales</taxon>
        <taxon>Anaerolineaceae</taxon>
        <taxon>Longilinea</taxon>
    </lineage>
</organism>
<accession>A0A0S7BAW0</accession>
<dbReference type="GO" id="GO:0036221">
    <property type="term" value="F:UTP diphosphatase activity"/>
    <property type="evidence" value="ECO:0007669"/>
    <property type="project" value="RHEA"/>
</dbReference>
<dbReference type="InterPro" id="IPR029001">
    <property type="entry name" value="ITPase-like_fam"/>
</dbReference>
<evidence type="ECO:0000313" key="5">
    <source>
        <dbReference type="Proteomes" id="UP000055060"/>
    </source>
</evidence>
<dbReference type="GO" id="GO:0036218">
    <property type="term" value="F:dTTP diphosphatase activity"/>
    <property type="evidence" value="ECO:0007669"/>
    <property type="project" value="RHEA"/>
</dbReference>
<dbReference type="Pfam" id="PF02545">
    <property type="entry name" value="Maf"/>
    <property type="match status" value="1"/>
</dbReference>
<evidence type="ECO:0000256" key="1">
    <source>
        <dbReference type="ARBA" id="ARBA00001968"/>
    </source>
</evidence>
<dbReference type="SUPFAM" id="SSF52972">
    <property type="entry name" value="ITPase-like"/>
    <property type="match status" value="1"/>
</dbReference>
<dbReference type="HAMAP" id="MF_00528">
    <property type="entry name" value="Maf"/>
    <property type="match status" value="1"/>
</dbReference>
<dbReference type="InterPro" id="IPR003697">
    <property type="entry name" value="Maf-like"/>
</dbReference>
<feature type="site" description="Important for substrate specificity" evidence="3">
    <location>
        <position position="156"/>
    </location>
</feature>
<dbReference type="PANTHER" id="PTHR43213">
    <property type="entry name" value="BIFUNCTIONAL DTTP/UTP PYROPHOSPHATASE/METHYLTRANSFERASE PROTEIN-RELATED"/>
    <property type="match status" value="1"/>
</dbReference>
<dbReference type="AlphaFoldDB" id="A0A0S7BAW0"/>
<reference evidence="4" key="1">
    <citation type="submission" date="2015-07" db="EMBL/GenBank/DDBJ databases">
        <title>Draft Genome Sequences of Anaerolinea thermolimosa IMO-1, Bellilinea caldifistulae GOMI-1, Leptolinea tardivitalis YMTK-2, Levilinea saccharolytica KIBI-1,Longilinea arvoryzae KOME-1, Previously Described as Members of the Anaerolineaceae (Chloroflexi).</title>
        <authorList>
            <person name="Sekiguchi Y."/>
            <person name="Ohashi A."/>
            <person name="Matsuura N."/>
            <person name="Tourlousse M.D."/>
        </authorList>
    </citation>
    <scope>NUCLEOTIDE SEQUENCE [LARGE SCALE GENOMIC DNA]</scope>
    <source>
        <strain evidence="4">KOME-1</strain>
    </source>
</reference>
<dbReference type="STRING" id="360412.LARV_00033"/>
<proteinExistence type="inferred from homology"/>
<evidence type="ECO:0000313" key="4">
    <source>
        <dbReference type="EMBL" id="GAP12301.1"/>
    </source>
</evidence>
<keyword evidence="3" id="KW-0963">Cytoplasm</keyword>
<comment type="subcellular location">
    <subcellularLocation>
        <location evidence="3">Cytoplasm</location>
    </subcellularLocation>
</comment>
<gene>
    <name evidence="4" type="ORF">LARV_00033</name>
</gene>
<feature type="site" description="Important for substrate specificity" evidence="3">
    <location>
        <position position="72"/>
    </location>
</feature>
<dbReference type="CDD" id="cd00555">
    <property type="entry name" value="Maf"/>
    <property type="match status" value="1"/>
</dbReference>
<dbReference type="Gene3D" id="3.90.950.10">
    <property type="match status" value="1"/>
</dbReference>
<comment type="catalytic activity">
    <reaction evidence="3">
        <text>dTTP + H2O = dTMP + diphosphate + H(+)</text>
        <dbReference type="Rhea" id="RHEA:28534"/>
        <dbReference type="ChEBI" id="CHEBI:15377"/>
        <dbReference type="ChEBI" id="CHEBI:15378"/>
        <dbReference type="ChEBI" id="CHEBI:33019"/>
        <dbReference type="ChEBI" id="CHEBI:37568"/>
        <dbReference type="ChEBI" id="CHEBI:63528"/>
        <dbReference type="EC" id="3.6.1.9"/>
    </reaction>
</comment>
<feature type="active site" description="Proton acceptor" evidence="3">
    <location>
        <position position="71"/>
    </location>
</feature>
<dbReference type="GO" id="GO:0009117">
    <property type="term" value="P:nucleotide metabolic process"/>
    <property type="evidence" value="ECO:0007669"/>
    <property type="project" value="UniProtKB-KW"/>
</dbReference>
<keyword evidence="3" id="KW-0546">Nucleotide metabolism</keyword>
<dbReference type="PIRSF" id="PIRSF006305">
    <property type="entry name" value="Maf"/>
    <property type="match status" value="1"/>
</dbReference>
<protein>
    <recommendedName>
        <fullName evidence="3">dTTP/UTP pyrophosphatase</fullName>
        <shortName evidence="3">dTTPase/UTPase</shortName>
        <ecNumber evidence="3">3.6.1.9</ecNumber>
    </recommendedName>
    <alternativeName>
        <fullName evidence="3">Nucleoside triphosphate pyrophosphatase</fullName>
    </alternativeName>
    <alternativeName>
        <fullName evidence="3">Nucleotide pyrophosphatase</fullName>
        <shortName evidence="3">Nucleotide PPase</shortName>
    </alternativeName>
</protein>
<comment type="catalytic activity">
    <reaction evidence="3">
        <text>UTP + H2O = UMP + diphosphate + H(+)</text>
        <dbReference type="Rhea" id="RHEA:29395"/>
        <dbReference type="ChEBI" id="CHEBI:15377"/>
        <dbReference type="ChEBI" id="CHEBI:15378"/>
        <dbReference type="ChEBI" id="CHEBI:33019"/>
        <dbReference type="ChEBI" id="CHEBI:46398"/>
        <dbReference type="ChEBI" id="CHEBI:57865"/>
        <dbReference type="EC" id="3.6.1.9"/>
    </reaction>
</comment>
<dbReference type="EC" id="3.6.1.9" evidence="3"/>
<dbReference type="EMBL" id="DF967972">
    <property type="protein sequence ID" value="GAP12301.1"/>
    <property type="molecule type" value="Genomic_DNA"/>
</dbReference>
<dbReference type="Proteomes" id="UP000055060">
    <property type="component" value="Unassembled WGS sequence"/>
</dbReference>
<evidence type="ECO:0000256" key="2">
    <source>
        <dbReference type="ARBA" id="ARBA00022801"/>
    </source>
</evidence>
<sequence length="221" mass="23918">MDLKITLASNSPRRRQLLGWLGIDFVSRPADIDESALPGELPRPYVLRLAESKARAAAHNPSCDRLVLAADTIVADGNALLGKPDGENGARGMLNALRGRTHQVHTALALLEPPDGRLLTELCSTNVPMRAYTDAEMEAYIASGDPLDKAGAYAIQSVEFHPVEQFSGCYASVMGLPMCHLLRALRRWGAAPDVDVAQICRENLHYHCPISEAVLRGEAIG</sequence>
<feature type="site" description="Important for substrate specificity" evidence="3">
    <location>
        <position position="13"/>
    </location>
</feature>
<evidence type="ECO:0000256" key="3">
    <source>
        <dbReference type="HAMAP-Rule" id="MF_00528"/>
    </source>
</evidence>
<keyword evidence="5" id="KW-1185">Reference proteome</keyword>
<dbReference type="PANTHER" id="PTHR43213:SF5">
    <property type="entry name" value="BIFUNCTIONAL DTTP_UTP PYROPHOSPHATASE_METHYLTRANSFERASE PROTEIN-RELATED"/>
    <property type="match status" value="1"/>
</dbReference>
<dbReference type="GO" id="GO:0005737">
    <property type="term" value="C:cytoplasm"/>
    <property type="evidence" value="ECO:0007669"/>
    <property type="project" value="UniProtKB-SubCell"/>
</dbReference>
<comment type="similarity">
    <text evidence="3">Belongs to the Maf family. YhdE subfamily.</text>
</comment>
<dbReference type="OrthoDB" id="9807767at2"/>